<dbReference type="EMBL" id="KJ484630">
    <property type="protein sequence ID" value="AIF78069.1"/>
    <property type="molecule type" value="Genomic_DNA"/>
</dbReference>
<reference evidence="1" key="1">
    <citation type="journal article" date="2014" name="J. Antimicrob. Chemother.">
        <title>Nucleotide sequences of 16 transmissible plasmids identified in nine multidrug-resistant Escherichia coli isolates expressing an ESBL phenotype isolated from food-producing animals and healthy humans.</title>
        <authorList>
            <person name="Wang J."/>
            <person name="Stephan R."/>
            <person name="Power K."/>
            <person name="Yan Q."/>
            <person name="Hachler H."/>
            <person name="Fanning S."/>
        </authorList>
    </citation>
    <scope>NUCLEOTIDE SEQUENCE</scope>
    <source>
        <strain evidence="1">Human-1519</strain>
        <plasmid evidence="1">pH1519-88</plasmid>
    </source>
</reference>
<proteinExistence type="predicted"/>
<organism evidence="1">
    <name type="scientific">Escherichia coli</name>
    <dbReference type="NCBI Taxonomy" id="562"/>
    <lineage>
        <taxon>Bacteria</taxon>
        <taxon>Pseudomonadati</taxon>
        <taxon>Pseudomonadota</taxon>
        <taxon>Gammaproteobacteria</taxon>
        <taxon>Enterobacterales</taxon>
        <taxon>Enterobacteriaceae</taxon>
        <taxon>Escherichia</taxon>
    </lineage>
</organism>
<accession>A0A075MBZ7</accession>
<sequence>MYFLIGVVGLERTNDDCHSVRMQMRERPLKQEIYKRN</sequence>
<geneLocation type="plasmid" evidence="1">
    <name>pH1519-88</name>
</geneLocation>
<keyword evidence="1" id="KW-0614">Plasmid</keyword>
<dbReference type="AlphaFoldDB" id="A0A075MBZ7"/>
<evidence type="ECO:0000313" key="1">
    <source>
        <dbReference type="EMBL" id="AIF78069.1"/>
    </source>
</evidence>
<protein>
    <submittedName>
        <fullName evidence="1">Uncharacterized protein</fullName>
    </submittedName>
</protein>
<name>A0A075MBZ7_ECOLX</name>